<dbReference type="Proteomes" id="UP000239352">
    <property type="component" value="Unassembled WGS sequence"/>
</dbReference>
<dbReference type="Gene3D" id="2.130.10.10">
    <property type="entry name" value="YVTN repeat-like/Quinoprotein amine dehydrogenase"/>
    <property type="match status" value="1"/>
</dbReference>
<dbReference type="InterPro" id="IPR015943">
    <property type="entry name" value="WD40/YVTN_repeat-like_dom_sf"/>
</dbReference>
<comment type="caution">
    <text evidence="2">The sequence shown here is derived from an EMBL/GenBank/DDBJ whole genome shotgun (WGS) entry which is preliminary data.</text>
</comment>
<protein>
    <recommendedName>
        <fullName evidence="4">FbpC C-terminal regulatory nucleotide binding domain-containing protein</fullName>
    </recommendedName>
</protein>
<dbReference type="SUPFAM" id="SSF63825">
    <property type="entry name" value="YWTD domain"/>
    <property type="match status" value="1"/>
</dbReference>
<accession>A0A2T0GYC3</accession>
<keyword evidence="1" id="KW-0472">Membrane</keyword>
<dbReference type="InParanoid" id="A0A2T0GYC3"/>
<name>A0A2T0GYC3_ACTMO</name>
<keyword evidence="1" id="KW-0812">Transmembrane</keyword>
<evidence type="ECO:0000313" key="3">
    <source>
        <dbReference type="Proteomes" id="UP000239352"/>
    </source>
</evidence>
<feature type="transmembrane region" description="Helical" evidence="1">
    <location>
        <begin position="47"/>
        <end position="71"/>
    </location>
</feature>
<organism evidence="2 3">
    <name type="scientific">Actinopolyspora mortivallis</name>
    <dbReference type="NCBI Taxonomy" id="33906"/>
    <lineage>
        <taxon>Bacteria</taxon>
        <taxon>Bacillati</taxon>
        <taxon>Actinomycetota</taxon>
        <taxon>Actinomycetes</taxon>
        <taxon>Actinopolysporales</taxon>
        <taxon>Actinopolysporaceae</taxon>
        <taxon>Actinopolyspora</taxon>
    </lineage>
</organism>
<evidence type="ECO:0008006" key="4">
    <source>
        <dbReference type="Google" id="ProtNLM"/>
    </source>
</evidence>
<evidence type="ECO:0000313" key="2">
    <source>
        <dbReference type="EMBL" id="PRW64104.1"/>
    </source>
</evidence>
<dbReference type="RefSeq" id="WP_106113082.1">
    <property type="nucleotide sequence ID" value="NZ_PVSR01000006.1"/>
</dbReference>
<evidence type="ECO:0000256" key="1">
    <source>
        <dbReference type="SAM" id="Phobius"/>
    </source>
</evidence>
<reference evidence="2 3" key="1">
    <citation type="submission" date="2018-03" db="EMBL/GenBank/DDBJ databases">
        <title>Actinopolyspora mortivallis from Sahara, screening for active biomolecules.</title>
        <authorList>
            <person name="Selama O."/>
            <person name="Wellington E.M.H."/>
            <person name="Hacene H."/>
        </authorList>
    </citation>
    <scope>NUCLEOTIDE SEQUENCE [LARGE SCALE GENOMIC DNA]</scope>
    <source>
        <strain evidence="2 3">M5A</strain>
    </source>
</reference>
<proteinExistence type="predicted"/>
<sequence>MTERNAASEESSDERLLRAGLHSLVEGVEPERNALARLLARRRRRTVLRSVFVGSGVAVATTVVLLFALVVPNGPWSTDPVPVGIGPDSYLVRSGGGSLVAVSLESGDVIREFGDPGDLVAVARDRDRVYVAPASGGVVAMGSRRTEEPLEGVPEGEVVTALAAAGERVAVAYEDRVLVVSDGGARRIGFEPGLVVRDVAVESGGRLALVVQDRDGSVGLRTVAPGEDGPRRLGRSVVSCGPARVAWTSTGLAVLRSVSCGEGESVRITTVDPREGTRLAGGVRVEVGAPVGRPLRLSADAADRMLVSAGRNGNWLVEGGTVRSVPCPDSGCSAGTAVM</sequence>
<keyword evidence="1" id="KW-1133">Transmembrane helix</keyword>
<dbReference type="STRING" id="1050202.GCA_000384035_02427"/>
<gene>
    <name evidence="2" type="ORF">CEP50_06780</name>
</gene>
<keyword evidence="3" id="KW-1185">Reference proteome</keyword>
<dbReference type="AlphaFoldDB" id="A0A2T0GYC3"/>
<dbReference type="EMBL" id="PVSR01000006">
    <property type="protein sequence ID" value="PRW64104.1"/>
    <property type="molecule type" value="Genomic_DNA"/>
</dbReference>